<name>A0A510I7Y2_9VIBR</name>
<organism evidence="2 3">
    <name type="scientific">Vibrio rotiferianus</name>
    <dbReference type="NCBI Taxonomy" id="190895"/>
    <lineage>
        <taxon>Bacteria</taxon>
        <taxon>Pseudomonadati</taxon>
        <taxon>Pseudomonadota</taxon>
        <taxon>Gammaproteobacteria</taxon>
        <taxon>Vibrionales</taxon>
        <taxon>Vibrionaceae</taxon>
        <taxon>Vibrio</taxon>
    </lineage>
</organism>
<accession>A0A510I7Y2</accession>
<sequence length="66" mass="7412">MSLRTPTSVILKSEGRASWGSRSTLVKHNKANSPVLARDSRLRSFAAFGNDEKHNRENNTPSFRRA</sequence>
<proteinExistence type="predicted"/>
<evidence type="ECO:0000256" key="1">
    <source>
        <dbReference type="SAM" id="MobiDB-lite"/>
    </source>
</evidence>
<reference evidence="3" key="1">
    <citation type="submission" date="2019-07" db="EMBL/GenBank/DDBJ databases">
        <title>Complete Genome Sequences of Vibrion rotiferianus strain AM7.</title>
        <authorList>
            <person name="Miyazaki K."/>
            <person name="Wiseschart A."/>
            <person name="Pootanakit K."/>
            <person name="Ishimori K."/>
            <person name="Kitahara K."/>
        </authorList>
    </citation>
    <scope>NUCLEOTIDE SEQUENCE [LARGE SCALE GENOMIC DNA]</scope>
    <source>
        <strain evidence="3">AM7</strain>
    </source>
</reference>
<dbReference type="AlphaFoldDB" id="A0A510I7Y2"/>
<dbReference type="Proteomes" id="UP000315115">
    <property type="component" value="Chromosome 1"/>
</dbReference>
<gene>
    <name evidence="2" type="ORF">VroAM7_11130</name>
</gene>
<protein>
    <submittedName>
        <fullName evidence="2">Uncharacterized protein</fullName>
    </submittedName>
</protein>
<evidence type="ECO:0000313" key="2">
    <source>
        <dbReference type="EMBL" id="BBL88460.1"/>
    </source>
</evidence>
<evidence type="ECO:0000313" key="3">
    <source>
        <dbReference type="Proteomes" id="UP000315115"/>
    </source>
</evidence>
<feature type="region of interest" description="Disordered" evidence="1">
    <location>
        <begin position="47"/>
        <end position="66"/>
    </location>
</feature>
<dbReference type="EMBL" id="AP019798">
    <property type="protein sequence ID" value="BBL88460.1"/>
    <property type="molecule type" value="Genomic_DNA"/>
</dbReference>